<dbReference type="Pfam" id="PF14339">
    <property type="entry name" value="DUF4394"/>
    <property type="match status" value="1"/>
</dbReference>
<dbReference type="RefSeq" id="WP_145235933.1">
    <property type="nucleotide sequence ID" value="NZ_CP036273.1"/>
</dbReference>
<evidence type="ECO:0000259" key="3">
    <source>
        <dbReference type="Pfam" id="PF01345"/>
    </source>
</evidence>
<dbReference type="Gene3D" id="2.130.10.130">
    <property type="entry name" value="Integrin alpha, N-terminal"/>
    <property type="match status" value="1"/>
</dbReference>
<dbReference type="Pfam" id="PF13517">
    <property type="entry name" value="FG-GAP_3"/>
    <property type="match status" value="2"/>
</dbReference>
<evidence type="ECO:0000256" key="1">
    <source>
        <dbReference type="ARBA" id="ARBA00022729"/>
    </source>
</evidence>
<name>A0A517XQ58_9BACT</name>
<dbReference type="InterPro" id="IPR025507">
    <property type="entry name" value="DUF4394"/>
</dbReference>
<dbReference type="InterPro" id="IPR000413">
    <property type="entry name" value="Integrin_alpha"/>
</dbReference>
<keyword evidence="1" id="KW-0732">Signal</keyword>
<dbReference type="GO" id="GO:0008305">
    <property type="term" value="C:integrin complex"/>
    <property type="evidence" value="ECO:0007669"/>
    <property type="project" value="InterPro"/>
</dbReference>
<dbReference type="PRINTS" id="PR01185">
    <property type="entry name" value="INTEGRINA"/>
</dbReference>
<feature type="domain" description="DUF4394" evidence="4">
    <location>
        <begin position="34"/>
        <end position="265"/>
    </location>
</feature>
<dbReference type="KEGG" id="uli:ETAA1_15770"/>
<organism evidence="5 6">
    <name type="scientific">Urbifossiella limnaea</name>
    <dbReference type="NCBI Taxonomy" id="2528023"/>
    <lineage>
        <taxon>Bacteria</taxon>
        <taxon>Pseudomonadati</taxon>
        <taxon>Planctomycetota</taxon>
        <taxon>Planctomycetia</taxon>
        <taxon>Gemmatales</taxon>
        <taxon>Gemmataceae</taxon>
        <taxon>Urbifossiella</taxon>
    </lineage>
</organism>
<protein>
    <submittedName>
        <fullName evidence="5">FG-GAP repeat protein</fullName>
    </submittedName>
</protein>
<dbReference type="InterPro" id="IPR028994">
    <property type="entry name" value="Integrin_alpha_N"/>
</dbReference>
<reference evidence="5 6" key="1">
    <citation type="submission" date="2019-02" db="EMBL/GenBank/DDBJ databases">
        <title>Deep-cultivation of Planctomycetes and their phenomic and genomic characterization uncovers novel biology.</title>
        <authorList>
            <person name="Wiegand S."/>
            <person name="Jogler M."/>
            <person name="Boedeker C."/>
            <person name="Pinto D."/>
            <person name="Vollmers J."/>
            <person name="Rivas-Marin E."/>
            <person name="Kohn T."/>
            <person name="Peeters S.H."/>
            <person name="Heuer A."/>
            <person name="Rast P."/>
            <person name="Oberbeckmann S."/>
            <person name="Bunk B."/>
            <person name="Jeske O."/>
            <person name="Meyerdierks A."/>
            <person name="Storesund J.E."/>
            <person name="Kallscheuer N."/>
            <person name="Luecker S."/>
            <person name="Lage O.M."/>
            <person name="Pohl T."/>
            <person name="Merkel B.J."/>
            <person name="Hornburger P."/>
            <person name="Mueller R.-W."/>
            <person name="Bruemmer F."/>
            <person name="Labrenz M."/>
            <person name="Spormann A.M."/>
            <person name="Op den Camp H."/>
            <person name="Overmann J."/>
            <person name="Amann R."/>
            <person name="Jetten M.S.M."/>
            <person name="Mascher T."/>
            <person name="Medema M.H."/>
            <person name="Devos D.P."/>
            <person name="Kaster A.-K."/>
            <person name="Ovreas L."/>
            <person name="Rohde M."/>
            <person name="Galperin M.Y."/>
            <person name="Jogler C."/>
        </authorList>
    </citation>
    <scope>NUCLEOTIDE SEQUENCE [LARGE SCALE GENOMIC DNA]</scope>
    <source>
        <strain evidence="5 6">ETA_A1</strain>
    </source>
</reference>
<keyword evidence="2" id="KW-0325">Glycoprotein</keyword>
<dbReference type="GO" id="GO:0007155">
    <property type="term" value="P:cell adhesion"/>
    <property type="evidence" value="ECO:0007669"/>
    <property type="project" value="InterPro"/>
</dbReference>
<dbReference type="PANTHER" id="PTHR44103">
    <property type="entry name" value="PROPROTEIN CONVERTASE P"/>
    <property type="match status" value="1"/>
</dbReference>
<accession>A0A517XQ58</accession>
<keyword evidence="6" id="KW-1185">Reference proteome</keyword>
<dbReference type="EMBL" id="CP036273">
    <property type="protein sequence ID" value="QDU19647.1"/>
    <property type="molecule type" value="Genomic_DNA"/>
</dbReference>
<gene>
    <name evidence="5" type="ORF">ETAA1_15770</name>
</gene>
<sequence>MRRPAPRPLSGRIEPLEDRVTPATLFGLTNANVLLTFDSATPGTIADSDTITGLQAGELIVGIDVRPATGQLYALGLVDDGATRTARIYTLNPTTGAATQVGSTPWTTTYLDTQFGGFNFNPNVDLIRVIADSGQNFRVSPVTGALVGTDTNTSNTGLNGVAYTNNDGFAQTTTLFGLNFSTDDLVTVGGLNGTPSPNGGQVTNVGDTGFIAQFAYGMEIVSVGGVATAFATARQAGTTNLYTVNLTTGVLTSVGAIGGNPAILSLTASLTSRTVGGTGGNDTLVVNATNGNSGSYTLNGGTPVAFSGITSFSFLGGNGDDTLTINNPVGDMFAPTGGIVFHGGAGTANTLVNAGGSSAGGSLTATSATDGTLTQAGPSTQTVTFTGLAAVTDTAGNGGFVVNATAAADTINVVNGPAGRLQVNSGATPTFVTVNVAGKQVVAVEAGGGSNTVTLNFTQAAGVGFLFVIGGPVADTFIVQSTALPTELQGEDGADTFDIVPTAFPVTVNGGPGTDELNNDLTGATDPFFTIAADPAGGLMGGITFSNRGTQTFAQVEPAPILFNFLTVTASDGLTTTPVGSAVTYTVVVRNNSPIGITGIAASATFPTQLTGVTWTAAYTGTGSSGAAGGTGNIAQAVNLAAGGTVTYTVTGTLDPAFTGIITAVASAATPMPADLLDTTPADNTATDTTAVDSPTPLVVTGPGGGTGLRFTSTGGQYGSPQSVSLFPGFGGEIHVAQGDLDGDGVLDIVAATGAGAGLVKVLRGTDQSVLTQFSLFDGYAGGLFVAVGDLDGDGTDDIAVTPDATDAFTGPTNRELPVRVFSGAGFTLLAAFNGLADLQGASGENEGTRLGGRPAIADVNGDGRNDLLIAAGNGGGPRITIWNGTGFAGAAGGKPTTTPLANLFVFESSQRGGAFIAAGDVSGDGVADVIAGGGPGGGPRVRVVSGAKLFGLSNLDVNLDDPANLANGLVLNNFFAGDLNRRGGLRVAVVDLDADGRADLVTGSGTGEASSVRVYSGPALAAAFGTSSEPGVNQVLDPFSAGVPGGVWVG</sequence>
<evidence type="ECO:0000256" key="2">
    <source>
        <dbReference type="ARBA" id="ARBA00023180"/>
    </source>
</evidence>
<dbReference type="AlphaFoldDB" id="A0A517XQ58"/>
<dbReference type="Pfam" id="PF01345">
    <property type="entry name" value="DUF11"/>
    <property type="match status" value="1"/>
</dbReference>
<dbReference type="PANTHER" id="PTHR44103:SF1">
    <property type="entry name" value="PROPROTEIN CONVERTASE P"/>
    <property type="match status" value="1"/>
</dbReference>
<dbReference type="Proteomes" id="UP000319576">
    <property type="component" value="Chromosome"/>
</dbReference>
<evidence type="ECO:0000313" key="6">
    <source>
        <dbReference type="Proteomes" id="UP000319576"/>
    </source>
</evidence>
<dbReference type="OrthoDB" id="531718at2"/>
<proteinExistence type="predicted"/>
<evidence type="ECO:0000259" key="4">
    <source>
        <dbReference type="Pfam" id="PF14339"/>
    </source>
</evidence>
<dbReference type="InterPro" id="IPR013517">
    <property type="entry name" value="FG-GAP"/>
</dbReference>
<feature type="domain" description="DUF11" evidence="3">
    <location>
        <begin position="569"/>
        <end position="689"/>
    </location>
</feature>
<dbReference type="SUPFAM" id="SSF69318">
    <property type="entry name" value="Integrin alpha N-terminal domain"/>
    <property type="match status" value="1"/>
</dbReference>
<evidence type="ECO:0000313" key="5">
    <source>
        <dbReference type="EMBL" id="QDU19647.1"/>
    </source>
</evidence>
<dbReference type="InterPro" id="IPR001434">
    <property type="entry name" value="OmcB-like_DUF11"/>
</dbReference>